<accession>A0A9N9IIC9</accession>
<evidence type="ECO:0000313" key="1">
    <source>
        <dbReference type="EMBL" id="CAG8738391.1"/>
    </source>
</evidence>
<keyword evidence="2" id="KW-1185">Reference proteome</keyword>
<dbReference type="Proteomes" id="UP000789396">
    <property type="component" value="Unassembled WGS sequence"/>
</dbReference>
<dbReference type="OrthoDB" id="2435493at2759"/>
<feature type="non-terminal residue" evidence="1">
    <location>
        <position position="128"/>
    </location>
</feature>
<proteinExistence type="predicted"/>
<name>A0A9N9IIC9_9GLOM</name>
<dbReference type="AlphaFoldDB" id="A0A9N9IIC9"/>
<evidence type="ECO:0000313" key="2">
    <source>
        <dbReference type="Proteomes" id="UP000789396"/>
    </source>
</evidence>
<dbReference type="EMBL" id="CAJVPZ010031098">
    <property type="protein sequence ID" value="CAG8738391.1"/>
    <property type="molecule type" value="Genomic_DNA"/>
</dbReference>
<gene>
    <name evidence="1" type="ORF">RFULGI_LOCUS12662</name>
</gene>
<reference evidence="1" key="1">
    <citation type="submission" date="2021-06" db="EMBL/GenBank/DDBJ databases">
        <authorList>
            <person name="Kallberg Y."/>
            <person name="Tangrot J."/>
            <person name="Rosling A."/>
        </authorList>
    </citation>
    <scope>NUCLEOTIDE SEQUENCE</scope>
    <source>
        <strain evidence="1">IN212</strain>
    </source>
</reference>
<protein>
    <submittedName>
        <fullName evidence="1">1460_t:CDS:1</fullName>
    </submittedName>
</protein>
<sequence length="128" mass="14707">TNIDDEETFIEMILFDEISNYVSDMINRLGEYDTLLVSTFCIKLNKATLKATDTEVEIMAKLIVDEIEEADDLDGRKTDRFDCNSKLTIHIDIPAEKAKIVLQYKLIHETPIDIATPLEIKQEIMKNL</sequence>
<comment type="caution">
    <text evidence="1">The sequence shown here is derived from an EMBL/GenBank/DDBJ whole genome shotgun (WGS) entry which is preliminary data.</text>
</comment>
<feature type="non-terminal residue" evidence="1">
    <location>
        <position position="1"/>
    </location>
</feature>
<organism evidence="1 2">
    <name type="scientific">Racocetra fulgida</name>
    <dbReference type="NCBI Taxonomy" id="60492"/>
    <lineage>
        <taxon>Eukaryota</taxon>
        <taxon>Fungi</taxon>
        <taxon>Fungi incertae sedis</taxon>
        <taxon>Mucoromycota</taxon>
        <taxon>Glomeromycotina</taxon>
        <taxon>Glomeromycetes</taxon>
        <taxon>Diversisporales</taxon>
        <taxon>Gigasporaceae</taxon>
        <taxon>Racocetra</taxon>
    </lineage>
</organism>